<keyword evidence="2" id="KW-0175">Coiled coil</keyword>
<sequence length="533" mass="62143">MTFIREAWRRLSFTSSNHARDKEIRQLKKVIKKTMKVQKRDVVGIVDIMFTVGTKETNTFSEKNDALRDQGESYYVRVKNDICSKERMLVVWIKLAADRQEFITDLVIGSTRPNHEHFFFGDKEGYHAIMHPQLRGMGAADPTLCLWCKKDGTKSRHICDLQITYTKVRCSLAGSMFCFALINIDSDSFSSQENQIELVRKNYEKLPLCLSKLGCAYANIWILWTTKDVMRLTDTTHIERELQDYSAMLRASPEDPMLIKMVETANRRLREAQIQEENHAKDIPHDDIVYVKQFLALSKHDMNKMKYTFKTSLDSDGDGKITVQDYVAFLSEPLSMAGFIRQIFALSSNQNLDSDNYLNANLMMDIGSTLKATAVFCMLSSSDLLKFVFACYDEDGYGTIDNNEFKQMLASFHPRHSDEHVARALKEFDLTVGGSMSFETFESLIKKLPHLLYPAFRVQEKMQKRFMGRRFWKRKLSLYEEAKRLVIEDEEQAKLAERRERKQREEYAADLRLSAIDRFVEKSKKKRRRRHKL</sequence>
<dbReference type="Proteomes" id="UP001530400">
    <property type="component" value="Unassembled WGS sequence"/>
</dbReference>
<dbReference type="EMBL" id="JALLPJ020001232">
    <property type="protein sequence ID" value="KAL3773458.1"/>
    <property type="molecule type" value="Genomic_DNA"/>
</dbReference>
<dbReference type="AlphaFoldDB" id="A0ABD3NBN4"/>
<reference evidence="4 5" key="1">
    <citation type="submission" date="2024-10" db="EMBL/GenBank/DDBJ databases">
        <title>Updated reference genomes for cyclostephanoid diatoms.</title>
        <authorList>
            <person name="Roberts W.R."/>
            <person name="Alverson A.J."/>
        </authorList>
    </citation>
    <scope>NUCLEOTIDE SEQUENCE [LARGE SCALE GENOMIC DNA]</scope>
    <source>
        <strain evidence="4 5">AJA010-31</strain>
    </source>
</reference>
<protein>
    <recommendedName>
        <fullName evidence="3">EF-hand domain-containing protein</fullName>
    </recommendedName>
</protein>
<accession>A0ABD3NBN4</accession>
<dbReference type="PROSITE" id="PS00018">
    <property type="entry name" value="EF_HAND_1"/>
    <property type="match status" value="1"/>
</dbReference>
<dbReference type="Gene3D" id="1.10.238.10">
    <property type="entry name" value="EF-hand"/>
    <property type="match status" value="1"/>
</dbReference>
<dbReference type="SUPFAM" id="SSF47473">
    <property type="entry name" value="EF-hand"/>
    <property type="match status" value="1"/>
</dbReference>
<keyword evidence="5" id="KW-1185">Reference proteome</keyword>
<feature type="coiled-coil region" evidence="2">
    <location>
        <begin position="479"/>
        <end position="506"/>
    </location>
</feature>
<evidence type="ECO:0000259" key="3">
    <source>
        <dbReference type="PROSITE" id="PS50222"/>
    </source>
</evidence>
<dbReference type="InterPro" id="IPR011992">
    <property type="entry name" value="EF-hand-dom_pair"/>
</dbReference>
<keyword evidence="1" id="KW-0106">Calcium</keyword>
<evidence type="ECO:0000313" key="4">
    <source>
        <dbReference type="EMBL" id="KAL3773458.1"/>
    </source>
</evidence>
<evidence type="ECO:0000256" key="2">
    <source>
        <dbReference type="SAM" id="Coils"/>
    </source>
</evidence>
<dbReference type="PROSITE" id="PS50222">
    <property type="entry name" value="EF_HAND_2"/>
    <property type="match status" value="1"/>
</dbReference>
<organism evidence="4 5">
    <name type="scientific">Cyclotella atomus</name>
    <dbReference type="NCBI Taxonomy" id="382360"/>
    <lineage>
        <taxon>Eukaryota</taxon>
        <taxon>Sar</taxon>
        <taxon>Stramenopiles</taxon>
        <taxon>Ochrophyta</taxon>
        <taxon>Bacillariophyta</taxon>
        <taxon>Coscinodiscophyceae</taxon>
        <taxon>Thalassiosirophycidae</taxon>
        <taxon>Stephanodiscales</taxon>
        <taxon>Stephanodiscaceae</taxon>
        <taxon>Cyclotella</taxon>
    </lineage>
</organism>
<proteinExistence type="predicted"/>
<dbReference type="CDD" id="cd00051">
    <property type="entry name" value="EFh"/>
    <property type="match status" value="1"/>
</dbReference>
<dbReference type="InterPro" id="IPR002048">
    <property type="entry name" value="EF_hand_dom"/>
</dbReference>
<dbReference type="InterPro" id="IPR018247">
    <property type="entry name" value="EF_Hand_1_Ca_BS"/>
</dbReference>
<evidence type="ECO:0000256" key="1">
    <source>
        <dbReference type="ARBA" id="ARBA00022837"/>
    </source>
</evidence>
<comment type="caution">
    <text evidence="4">The sequence shown here is derived from an EMBL/GenBank/DDBJ whole genome shotgun (WGS) entry which is preliminary data.</text>
</comment>
<dbReference type="SMART" id="SM00054">
    <property type="entry name" value="EFh"/>
    <property type="match status" value="3"/>
</dbReference>
<gene>
    <name evidence="4" type="ORF">ACHAWO_008188</name>
</gene>
<name>A0ABD3NBN4_9STRA</name>
<feature type="domain" description="EF-hand" evidence="3">
    <location>
        <begin position="380"/>
        <end position="415"/>
    </location>
</feature>
<evidence type="ECO:0000313" key="5">
    <source>
        <dbReference type="Proteomes" id="UP001530400"/>
    </source>
</evidence>